<reference evidence="1 2" key="1">
    <citation type="submission" date="2018-03" db="EMBL/GenBank/DDBJ databases">
        <title>The ancient ancestry and fast evolution of plastids.</title>
        <authorList>
            <person name="Moore K.R."/>
            <person name="Magnabosco C."/>
            <person name="Momper L."/>
            <person name="Gold D.A."/>
            <person name="Bosak T."/>
            <person name="Fournier G.P."/>
        </authorList>
    </citation>
    <scope>NUCLEOTIDE SEQUENCE [LARGE SCALE GENOMIC DNA]</scope>
    <source>
        <strain evidence="1 2">CCALA 016</strain>
    </source>
</reference>
<keyword evidence="2" id="KW-1185">Reference proteome</keyword>
<gene>
    <name evidence="1" type="ORF">C7H19_18175</name>
</gene>
<dbReference type="EMBL" id="PXOH01000024">
    <property type="protein sequence ID" value="PSF34934.1"/>
    <property type="molecule type" value="Genomic_DNA"/>
</dbReference>
<reference evidence="1 2" key="2">
    <citation type="submission" date="2018-03" db="EMBL/GenBank/DDBJ databases">
        <authorList>
            <person name="Keele B.F."/>
        </authorList>
    </citation>
    <scope>NUCLEOTIDE SEQUENCE [LARGE SCALE GENOMIC DNA]</scope>
    <source>
        <strain evidence="1 2">CCALA 016</strain>
    </source>
</reference>
<dbReference type="RefSeq" id="WP_106458342.1">
    <property type="nucleotide sequence ID" value="NZ_PXOH01000024.1"/>
</dbReference>
<evidence type="ECO:0000313" key="2">
    <source>
        <dbReference type="Proteomes" id="UP000239001"/>
    </source>
</evidence>
<accession>A0A2T1LU63</accession>
<dbReference type="AlphaFoldDB" id="A0A2T1LU63"/>
<comment type="caution">
    <text evidence="1">The sequence shown here is derived from an EMBL/GenBank/DDBJ whole genome shotgun (WGS) entry which is preliminary data.</text>
</comment>
<protein>
    <submittedName>
        <fullName evidence="1">Uncharacterized protein</fullName>
    </submittedName>
</protein>
<dbReference type="Proteomes" id="UP000239001">
    <property type="component" value="Unassembled WGS sequence"/>
</dbReference>
<name>A0A2T1LU63_9CHRO</name>
<evidence type="ECO:0000313" key="1">
    <source>
        <dbReference type="EMBL" id="PSF34934.1"/>
    </source>
</evidence>
<proteinExistence type="predicted"/>
<organism evidence="1 2">
    <name type="scientific">Aphanothece hegewaldii CCALA 016</name>
    <dbReference type="NCBI Taxonomy" id="2107694"/>
    <lineage>
        <taxon>Bacteria</taxon>
        <taxon>Bacillati</taxon>
        <taxon>Cyanobacteriota</taxon>
        <taxon>Cyanophyceae</taxon>
        <taxon>Oscillatoriophycideae</taxon>
        <taxon>Chroococcales</taxon>
        <taxon>Aphanothecaceae</taxon>
        <taxon>Aphanothece</taxon>
    </lineage>
</organism>
<sequence length="239" mass="27389">MITLIYSIPINFVKLIRTIATAYHLDFDGDYLSLRLDHDHSDDILLIEKLDQYRGVVSSFKTEQGLEKPIISLEFLIEQYDNYSTEEEDFYPESWIPLSLTSDRQDSRLIASVDQDGKLTAYDDVAMKEASDLCIDWWRELEKQGWHDNGKPAADVTATVRYAKYQTIAQKLSDAPVIEFDSEYRIKANRLGLYVLVNSITSVLTEKSGNGHENNAKLTVFDLQAEVHQLQVEILNQFG</sequence>